<sequence length="172" mass="18320">MHLASRQRGVTLIIALVMLVVIGLASAAVMRSSLTSDVVSNNARLHTLAQQAAQLALRFCETQVERDSKDWLGGFTIHAASPGDPYWQTFATWQGGAAVEAVKVPGSVLASADSSFTPTTTPQCLAEWSTAVPGTKSIIVTARGFSPDYDQTDTGRQTAGSVVWLQSTLRIK</sequence>
<gene>
    <name evidence="1" type="ORF">KAK06_20560</name>
</gene>
<organism evidence="1 2">
    <name type="scientific">Ideonella aquatica</name>
    <dbReference type="NCBI Taxonomy" id="2824119"/>
    <lineage>
        <taxon>Bacteria</taxon>
        <taxon>Pseudomonadati</taxon>
        <taxon>Pseudomonadota</taxon>
        <taxon>Betaproteobacteria</taxon>
        <taxon>Burkholderiales</taxon>
        <taxon>Sphaerotilaceae</taxon>
        <taxon>Ideonella</taxon>
    </lineage>
</organism>
<proteinExistence type="predicted"/>
<dbReference type="AlphaFoldDB" id="A0A941BHX6"/>
<evidence type="ECO:0008006" key="3">
    <source>
        <dbReference type="Google" id="ProtNLM"/>
    </source>
</evidence>
<dbReference type="EMBL" id="JAGQDE010000027">
    <property type="protein sequence ID" value="MBQ0961361.1"/>
    <property type="molecule type" value="Genomic_DNA"/>
</dbReference>
<dbReference type="RefSeq" id="WP_210804045.1">
    <property type="nucleotide sequence ID" value="NZ_JAGQDE010000027.1"/>
</dbReference>
<evidence type="ECO:0000313" key="1">
    <source>
        <dbReference type="EMBL" id="MBQ0961361.1"/>
    </source>
</evidence>
<name>A0A941BHX6_9BURK</name>
<keyword evidence="2" id="KW-1185">Reference proteome</keyword>
<reference evidence="1" key="1">
    <citation type="submission" date="2021-04" db="EMBL/GenBank/DDBJ databases">
        <title>The genome sequence of Ideonella sp. 4Y11.</title>
        <authorList>
            <person name="Liu Y."/>
        </authorList>
    </citation>
    <scope>NUCLEOTIDE SEQUENCE</scope>
    <source>
        <strain evidence="1">4Y11</strain>
    </source>
</reference>
<accession>A0A941BHX6</accession>
<protein>
    <recommendedName>
        <fullName evidence="3">Type 4 fimbrial biogenesis protein PilX N-terminal domain-containing protein</fullName>
    </recommendedName>
</protein>
<evidence type="ECO:0000313" key="2">
    <source>
        <dbReference type="Proteomes" id="UP000678374"/>
    </source>
</evidence>
<comment type="caution">
    <text evidence="1">The sequence shown here is derived from an EMBL/GenBank/DDBJ whole genome shotgun (WGS) entry which is preliminary data.</text>
</comment>
<dbReference type="Proteomes" id="UP000678374">
    <property type="component" value="Unassembled WGS sequence"/>
</dbReference>